<reference evidence="3" key="1">
    <citation type="submission" date="2020-05" db="EMBL/GenBank/DDBJ databases">
        <authorList>
            <person name="Chiriac C."/>
            <person name="Salcher M."/>
            <person name="Ghai R."/>
            <person name="Kavagutti S V."/>
        </authorList>
    </citation>
    <scope>NUCLEOTIDE SEQUENCE</scope>
</reference>
<dbReference type="InterPro" id="IPR001647">
    <property type="entry name" value="HTH_TetR"/>
</dbReference>
<name>A0A6J6X1S4_9ZZZZ</name>
<protein>
    <submittedName>
        <fullName evidence="3">Unannotated protein</fullName>
    </submittedName>
</protein>
<proteinExistence type="predicted"/>
<evidence type="ECO:0000256" key="1">
    <source>
        <dbReference type="ARBA" id="ARBA00023125"/>
    </source>
</evidence>
<dbReference type="InterPro" id="IPR009057">
    <property type="entry name" value="Homeodomain-like_sf"/>
</dbReference>
<dbReference type="EMBL" id="CAEZZU010000273">
    <property type="protein sequence ID" value="CAB4791240.1"/>
    <property type="molecule type" value="Genomic_DNA"/>
</dbReference>
<dbReference type="SUPFAM" id="SSF46689">
    <property type="entry name" value="Homeodomain-like"/>
    <property type="match status" value="1"/>
</dbReference>
<evidence type="ECO:0000313" key="3">
    <source>
        <dbReference type="EMBL" id="CAB4791240.1"/>
    </source>
</evidence>
<gene>
    <name evidence="3" type="ORF">UFOPK2925_01482</name>
</gene>
<dbReference type="GO" id="GO:0003677">
    <property type="term" value="F:DNA binding"/>
    <property type="evidence" value="ECO:0007669"/>
    <property type="project" value="UniProtKB-KW"/>
</dbReference>
<accession>A0A6J6X1S4</accession>
<sequence>MDEITLTEVAADEITVEKSLLSEITVDEISVDPSPEDEISKIETAKIETLKIETLKEETMTDTTLSDKTLPVEIAGSDTEAGKPRKARVPAALAKERLVETTISLLRTEPFYEVTTRRITREAGLPLAALSRNFGSLPGLFDAVAHALVKSFTDQFSEYGPLDALTNPDLVLRTRLVAWSIGQGADPSIFRPDPSAWSRIGVERQQRLAGVDERMGTAWAEIVTFVLEGYAIFSQTHGLNNQQTFEDCITVMSELQKSLKTLEAQLGWDQPAS</sequence>
<feature type="domain" description="HTH tetR-type" evidence="2">
    <location>
        <begin position="92"/>
        <end position="152"/>
    </location>
</feature>
<organism evidence="3">
    <name type="scientific">freshwater metagenome</name>
    <dbReference type="NCBI Taxonomy" id="449393"/>
    <lineage>
        <taxon>unclassified sequences</taxon>
        <taxon>metagenomes</taxon>
        <taxon>ecological metagenomes</taxon>
    </lineage>
</organism>
<dbReference type="AlphaFoldDB" id="A0A6J6X1S4"/>
<evidence type="ECO:0000259" key="2">
    <source>
        <dbReference type="PROSITE" id="PS50977"/>
    </source>
</evidence>
<dbReference type="PROSITE" id="PS50977">
    <property type="entry name" value="HTH_TETR_2"/>
    <property type="match status" value="1"/>
</dbReference>
<dbReference type="Gene3D" id="1.10.357.10">
    <property type="entry name" value="Tetracycline Repressor, domain 2"/>
    <property type="match status" value="1"/>
</dbReference>
<keyword evidence="1" id="KW-0238">DNA-binding</keyword>